<dbReference type="Proteomes" id="UP000230842">
    <property type="component" value="Unassembled WGS sequence"/>
</dbReference>
<evidence type="ECO:0000256" key="1">
    <source>
        <dbReference type="SAM" id="MobiDB-lite"/>
    </source>
</evidence>
<evidence type="ECO:0000313" key="5">
    <source>
        <dbReference type="Proteomes" id="UP000230842"/>
    </source>
</evidence>
<dbReference type="PANTHER" id="PTHR34473">
    <property type="entry name" value="UPF0699 TRANSMEMBRANE PROTEIN YDBS"/>
    <property type="match status" value="1"/>
</dbReference>
<feature type="transmembrane region" description="Helical" evidence="2">
    <location>
        <begin position="44"/>
        <end position="70"/>
    </location>
</feature>
<protein>
    <submittedName>
        <fullName evidence="4">Putative membrane protein</fullName>
    </submittedName>
</protein>
<dbReference type="InterPro" id="IPR005182">
    <property type="entry name" value="YdbS-like_PH"/>
</dbReference>
<gene>
    <name evidence="4" type="ORF">CLV56_3555</name>
</gene>
<organism evidence="4 5">
    <name type="scientific">Mumia flava</name>
    <dbReference type="NCBI Taxonomy" id="1348852"/>
    <lineage>
        <taxon>Bacteria</taxon>
        <taxon>Bacillati</taxon>
        <taxon>Actinomycetota</taxon>
        <taxon>Actinomycetes</taxon>
        <taxon>Propionibacteriales</taxon>
        <taxon>Nocardioidaceae</taxon>
        <taxon>Mumia</taxon>
    </lineage>
</organism>
<name>A0A2M9B805_9ACTN</name>
<reference evidence="4 5" key="1">
    <citation type="submission" date="2017-11" db="EMBL/GenBank/DDBJ databases">
        <title>Genomic Encyclopedia of Archaeal and Bacterial Type Strains, Phase II (KMG-II): From Individual Species to Whole Genera.</title>
        <authorList>
            <person name="Goeker M."/>
        </authorList>
    </citation>
    <scope>NUCLEOTIDE SEQUENCE [LARGE SCALE GENOMIC DNA]</scope>
    <source>
        <strain evidence="4 5">DSM 27763</strain>
    </source>
</reference>
<dbReference type="Pfam" id="PF03703">
    <property type="entry name" value="bPH_2"/>
    <property type="match status" value="3"/>
</dbReference>
<dbReference type="PIRSF" id="PIRSF026631">
    <property type="entry name" value="UCP026631"/>
    <property type="match status" value="1"/>
</dbReference>
<evidence type="ECO:0000256" key="2">
    <source>
        <dbReference type="SAM" id="Phobius"/>
    </source>
</evidence>
<dbReference type="AlphaFoldDB" id="A0A2M9B805"/>
<accession>A0A2M9B805</accession>
<feature type="domain" description="YdbS-like PH" evidence="3">
    <location>
        <begin position="397"/>
        <end position="462"/>
    </location>
</feature>
<keyword evidence="5" id="KW-1185">Reference proteome</keyword>
<proteinExistence type="predicted"/>
<evidence type="ECO:0000313" key="4">
    <source>
        <dbReference type="EMBL" id="PJJ54051.1"/>
    </source>
</evidence>
<feature type="domain" description="YdbS-like PH" evidence="3">
    <location>
        <begin position="278"/>
        <end position="340"/>
    </location>
</feature>
<comment type="caution">
    <text evidence="4">The sequence shown here is derived from an EMBL/GenBank/DDBJ whole genome shotgun (WGS) entry which is preliminary data.</text>
</comment>
<evidence type="ECO:0000259" key="3">
    <source>
        <dbReference type="Pfam" id="PF03703"/>
    </source>
</evidence>
<dbReference type="PANTHER" id="PTHR34473:SF2">
    <property type="entry name" value="UPF0699 TRANSMEMBRANE PROTEIN YDBT"/>
    <property type="match status" value="1"/>
</dbReference>
<feature type="compositionally biased region" description="Low complexity" evidence="1">
    <location>
        <begin position="190"/>
        <end position="204"/>
    </location>
</feature>
<keyword evidence="2" id="KW-0472">Membrane</keyword>
<keyword evidence="2" id="KW-1133">Transmembrane helix</keyword>
<feature type="domain" description="YdbS-like PH" evidence="3">
    <location>
        <begin position="67"/>
        <end position="143"/>
    </location>
</feature>
<keyword evidence="2" id="KW-0812">Transmembrane</keyword>
<dbReference type="InterPro" id="IPR014529">
    <property type="entry name" value="UCP026631"/>
</dbReference>
<feature type="region of interest" description="Disordered" evidence="1">
    <location>
        <begin position="151"/>
        <end position="205"/>
    </location>
</feature>
<dbReference type="EMBL" id="PGEZ01000002">
    <property type="protein sequence ID" value="PJJ54051.1"/>
    <property type="molecule type" value="Genomic_DNA"/>
</dbReference>
<sequence>MPPTSQGLRTHPASALVRVWIWIVAGLVAFGRNVLEEQTAFGQVIVSLLAIVAVAAVVGVAFGYLTWWFTRFTIDGREIRLESGILTRRSRRAPYERIQSVDINEPFVARIFGLCELTLELAGGSDSQLKLQYLKRPEAERLRGVLLERAQEATGEPGAATDPAYGGPAADLGTSAVGTPRDGASELGTSAPADPAAQPGQPSGPYSPDLAPPIVVVKPGRLVLATLLSAEFLIPAVLTLGVLAVGVFAPGIVIGLVPFLFWMGQVVFNRVVAQWEFTLRRHPRGLHVTRGLLTRVSQTIPYDRVQAFVEHQAALWRPWGLVRVEVTVAGRPTDSDGRQSTATLLPVATSAETQMVIAQLSSRVDPPSVPRVAAPRRSAWLAPIGWRFRAAGSDEAAFVADRGWVSHRTDVVPHAKTQSVSVTQGPLQRLLGVADLRVHTPNGPVDAHGRNLAADDAAELARQQVAHARAARTD</sequence>
<feature type="transmembrane region" description="Helical" evidence="2">
    <location>
        <begin position="12"/>
        <end position="32"/>
    </location>
</feature>